<evidence type="ECO:0000313" key="7">
    <source>
        <dbReference type="Proteomes" id="UP000435648"/>
    </source>
</evidence>
<feature type="domain" description="Pirin C-terminal" evidence="5">
    <location>
        <begin position="192"/>
        <end position="293"/>
    </location>
</feature>
<dbReference type="Proteomes" id="UP000435648">
    <property type="component" value="Chromosome"/>
</dbReference>
<evidence type="ECO:0000256" key="1">
    <source>
        <dbReference type="ARBA" id="ARBA00008416"/>
    </source>
</evidence>
<dbReference type="PANTHER" id="PTHR13903:SF8">
    <property type="entry name" value="PIRIN"/>
    <property type="match status" value="1"/>
</dbReference>
<evidence type="ECO:0000256" key="2">
    <source>
        <dbReference type="PIRSR" id="PIRSR006232-1"/>
    </source>
</evidence>
<proteinExistence type="inferred from homology"/>
<keyword evidence="2" id="KW-0479">Metal-binding</keyword>
<dbReference type="InterPro" id="IPR008778">
    <property type="entry name" value="Pirin_C_dom"/>
</dbReference>
<sequence>MTWMPDLDPTPGDAGACDLIDTVIVPRARDLGGFEVRRALPSPKRQMVGPFIFFDQMGPAEFLVTGGIDVRPHPHIGLATVTYLFEGEIHHRDSLGSDLAIRPGELNWMTAGSGIVHSEREDPQVKGHKRKLFGIQSWVALPKHAEETAPAFEHVGRDGLPFLEDHGISVRVIAGEIFGARAPVKTASETIYADVTLEPGRTMPVDATHEERAIYTVGGTIEIAGESFEEGQLLVFKPGDNITVRATGSLPARFLVLGGEPMDGPRYIWWNFVSSSKERIDQAKEDWKQMRFDTVPGDAEEFIPLPGR</sequence>
<dbReference type="PANTHER" id="PTHR13903">
    <property type="entry name" value="PIRIN-RELATED"/>
    <property type="match status" value="1"/>
</dbReference>
<feature type="binding site" evidence="2">
    <location>
        <position position="75"/>
    </location>
    <ligand>
        <name>Fe cation</name>
        <dbReference type="ChEBI" id="CHEBI:24875"/>
    </ligand>
</feature>
<feature type="binding site" evidence="2">
    <location>
        <position position="73"/>
    </location>
    <ligand>
        <name>Fe cation</name>
        <dbReference type="ChEBI" id="CHEBI:24875"/>
    </ligand>
</feature>
<organism evidence="6 7">
    <name type="scientific">Stappia indica</name>
    <dbReference type="NCBI Taxonomy" id="538381"/>
    <lineage>
        <taxon>Bacteria</taxon>
        <taxon>Pseudomonadati</taxon>
        <taxon>Pseudomonadota</taxon>
        <taxon>Alphaproteobacteria</taxon>
        <taxon>Hyphomicrobiales</taxon>
        <taxon>Stappiaceae</taxon>
        <taxon>Stappia</taxon>
    </lineage>
</organism>
<name>A0A857CDH5_9HYPH</name>
<keyword evidence="2" id="KW-0408">Iron</keyword>
<dbReference type="KEGG" id="siw:GH266_21775"/>
<dbReference type="InterPro" id="IPR011051">
    <property type="entry name" value="RmlC_Cupin_sf"/>
</dbReference>
<dbReference type="PIRSF" id="PIRSF006232">
    <property type="entry name" value="Pirin"/>
    <property type="match status" value="1"/>
</dbReference>
<dbReference type="Gene3D" id="2.60.120.10">
    <property type="entry name" value="Jelly Rolls"/>
    <property type="match status" value="2"/>
</dbReference>
<dbReference type="AlphaFoldDB" id="A0A857CDH5"/>
<evidence type="ECO:0000259" key="5">
    <source>
        <dbReference type="Pfam" id="PF05726"/>
    </source>
</evidence>
<dbReference type="InterPro" id="IPR014710">
    <property type="entry name" value="RmlC-like_jellyroll"/>
</dbReference>
<evidence type="ECO:0008006" key="8">
    <source>
        <dbReference type="Google" id="ProtNLM"/>
    </source>
</evidence>
<feature type="domain" description="Pirin N-terminal" evidence="4">
    <location>
        <begin position="34"/>
        <end position="139"/>
    </location>
</feature>
<comment type="cofactor">
    <cofactor evidence="2">
        <name>Fe cation</name>
        <dbReference type="ChEBI" id="CHEBI:24875"/>
    </cofactor>
    <text evidence="2">Binds 1 Fe cation per subunit.</text>
</comment>
<protein>
    <recommendedName>
        <fullName evidence="8">Pirin</fullName>
    </recommendedName>
</protein>
<dbReference type="GO" id="GO:0046872">
    <property type="term" value="F:metal ion binding"/>
    <property type="evidence" value="ECO:0007669"/>
    <property type="project" value="UniProtKB-KW"/>
</dbReference>
<accession>A0A857CDH5</accession>
<evidence type="ECO:0000313" key="6">
    <source>
        <dbReference type="EMBL" id="QGZ36891.1"/>
    </source>
</evidence>
<dbReference type="CDD" id="cd02247">
    <property type="entry name" value="cupin_pirin_C"/>
    <property type="match status" value="1"/>
</dbReference>
<gene>
    <name evidence="6" type="ORF">GH266_21775</name>
</gene>
<evidence type="ECO:0000256" key="3">
    <source>
        <dbReference type="RuleBase" id="RU003457"/>
    </source>
</evidence>
<dbReference type="OrthoDB" id="9780903at2"/>
<comment type="similarity">
    <text evidence="1 3">Belongs to the pirin family.</text>
</comment>
<dbReference type="InterPro" id="IPR012093">
    <property type="entry name" value="Pirin"/>
</dbReference>
<feature type="binding site" evidence="2">
    <location>
        <position position="117"/>
    </location>
    <ligand>
        <name>Fe cation</name>
        <dbReference type="ChEBI" id="CHEBI:24875"/>
    </ligand>
</feature>
<reference evidence="6 7" key="1">
    <citation type="submission" date="2019-12" db="EMBL/GenBank/DDBJ databases">
        <title>The genome of Stappia indica PHM037.</title>
        <authorList>
            <person name="Kacar D."/>
            <person name="Galan B."/>
            <person name="Canedo L."/>
            <person name="Rodriguez P."/>
            <person name="de la Calle F."/>
            <person name="Garcia J.L."/>
        </authorList>
    </citation>
    <scope>NUCLEOTIDE SEQUENCE [LARGE SCALE GENOMIC DNA]</scope>
    <source>
        <strain evidence="6 7">PHM037</strain>
    </source>
</reference>
<dbReference type="InterPro" id="IPR003829">
    <property type="entry name" value="Pirin_N_dom"/>
</dbReference>
<dbReference type="EMBL" id="CP046908">
    <property type="protein sequence ID" value="QGZ36891.1"/>
    <property type="molecule type" value="Genomic_DNA"/>
</dbReference>
<feature type="binding site" evidence="2">
    <location>
        <position position="119"/>
    </location>
    <ligand>
        <name>Fe cation</name>
        <dbReference type="ChEBI" id="CHEBI:24875"/>
    </ligand>
</feature>
<dbReference type="SUPFAM" id="SSF51182">
    <property type="entry name" value="RmlC-like cupins"/>
    <property type="match status" value="1"/>
</dbReference>
<dbReference type="Pfam" id="PF02678">
    <property type="entry name" value="Pirin"/>
    <property type="match status" value="1"/>
</dbReference>
<dbReference type="Pfam" id="PF05726">
    <property type="entry name" value="Pirin_C"/>
    <property type="match status" value="1"/>
</dbReference>
<dbReference type="CDD" id="cd02909">
    <property type="entry name" value="cupin_pirin_N"/>
    <property type="match status" value="1"/>
</dbReference>
<evidence type="ECO:0000259" key="4">
    <source>
        <dbReference type="Pfam" id="PF02678"/>
    </source>
</evidence>
<dbReference type="RefSeq" id="WP_158195709.1">
    <property type="nucleotide sequence ID" value="NZ_CP046908.1"/>
</dbReference>